<dbReference type="Pfam" id="PF14246">
    <property type="entry name" value="TetR_C_7"/>
    <property type="match status" value="1"/>
</dbReference>
<feature type="DNA-binding region" description="H-T-H motif" evidence="2">
    <location>
        <begin position="42"/>
        <end position="61"/>
    </location>
</feature>
<keyword evidence="5" id="KW-1185">Reference proteome</keyword>
<sequence length="233" mass="25238">MTGTATSAEAERRAPRGRIDKRQAILDAAFTVFAREGYGQACVKDIADEAGVAKPTVYNHLSDKANLFRQAMAAAAERSMADELAAIERLRDVGDDIRTALEDVGHRLLQCYCDDRSWALRRLLHAELGRFPELLDTVRGHGTGRVNDALADRLARLSLAGRLRAGDPAEAAEQFVALLTGPIEARSRLGTVPIPDAELHTVARAGVRTFLRAYATDPQAYETTAQAADGTRG</sequence>
<dbReference type="PRINTS" id="PR00455">
    <property type="entry name" value="HTHTETR"/>
</dbReference>
<keyword evidence="1 2" id="KW-0238">DNA-binding</keyword>
<evidence type="ECO:0000256" key="2">
    <source>
        <dbReference type="PROSITE-ProRule" id="PRU00335"/>
    </source>
</evidence>
<gene>
    <name evidence="4" type="ORF">HKK74_37835</name>
</gene>
<dbReference type="InterPro" id="IPR039536">
    <property type="entry name" value="TetR_C_Proteobacteria"/>
</dbReference>
<dbReference type="InterPro" id="IPR050109">
    <property type="entry name" value="HTH-type_TetR-like_transc_reg"/>
</dbReference>
<dbReference type="Gene3D" id="1.10.10.60">
    <property type="entry name" value="Homeodomain-like"/>
    <property type="match status" value="1"/>
</dbReference>
<evidence type="ECO:0000313" key="4">
    <source>
        <dbReference type="EMBL" id="MBC6471204.1"/>
    </source>
</evidence>
<evidence type="ECO:0000313" key="5">
    <source>
        <dbReference type="Proteomes" id="UP000805614"/>
    </source>
</evidence>
<dbReference type="Proteomes" id="UP000805614">
    <property type="component" value="Unassembled WGS sequence"/>
</dbReference>
<dbReference type="SUPFAM" id="SSF46689">
    <property type="entry name" value="Homeodomain-like"/>
    <property type="match status" value="1"/>
</dbReference>
<name>A0ABR7M2A4_9ACTN</name>
<dbReference type="Pfam" id="PF00440">
    <property type="entry name" value="TetR_N"/>
    <property type="match status" value="1"/>
</dbReference>
<dbReference type="InterPro" id="IPR036271">
    <property type="entry name" value="Tet_transcr_reg_TetR-rel_C_sf"/>
</dbReference>
<dbReference type="EMBL" id="JABVEC010000061">
    <property type="protein sequence ID" value="MBC6471204.1"/>
    <property type="molecule type" value="Genomic_DNA"/>
</dbReference>
<dbReference type="Gene3D" id="1.10.357.10">
    <property type="entry name" value="Tetracycline Repressor, domain 2"/>
    <property type="match status" value="1"/>
</dbReference>
<protein>
    <submittedName>
        <fullName evidence="4">TetR/AcrR family transcriptional regulator</fullName>
    </submittedName>
</protein>
<dbReference type="RefSeq" id="WP_187248241.1">
    <property type="nucleotide sequence ID" value="NZ_BAAAOK010000038.1"/>
</dbReference>
<dbReference type="InterPro" id="IPR001647">
    <property type="entry name" value="HTH_TetR"/>
</dbReference>
<dbReference type="PROSITE" id="PS50977">
    <property type="entry name" value="HTH_TETR_2"/>
    <property type="match status" value="1"/>
</dbReference>
<comment type="caution">
    <text evidence="4">The sequence shown here is derived from an EMBL/GenBank/DDBJ whole genome shotgun (WGS) entry which is preliminary data.</text>
</comment>
<dbReference type="PANTHER" id="PTHR30055:SF146">
    <property type="entry name" value="HTH-TYPE TRANSCRIPTIONAL DUAL REGULATOR CECR"/>
    <property type="match status" value="1"/>
</dbReference>
<dbReference type="SUPFAM" id="SSF48498">
    <property type="entry name" value="Tetracyclin repressor-like, C-terminal domain"/>
    <property type="match status" value="1"/>
</dbReference>
<feature type="domain" description="HTH tetR-type" evidence="3">
    <location>
        <begin position="19"/>
        <end position="79"/>
    </location>
</feature>
<proteinExistence type="predicted"/>
<dbReference type="InterPro" id="IPR009057">
    <property type="entry name" value="Homeodomain-like_sf"/>
</dbReference>
<evidence type="ECO:0000259" key="3">
    <source>
        <dbReference type="PROSITE" id="PS50977"/>
    </source>
</evidence>
<evidence type="ECO:0000256" key="1">
    <source>
        <dbReference type="ARBA" id="ARBA00023125"/>
    </source>
</evidence>
<accession>A0ABR7M2A4</accession>
<reference evidence="4 5" key="1">
    <citation type="submission" date="2020-06" db="EMBL/GenBank/DDBJ databases">
        <title>Actinomadura xiongansis sp. nov., isolated from soil of Baiyangdian.</title>
        <authorList>
            <person name="Zhang X."/>
        </authorList>
    </citation>
    <scope>NUCLEOTIDE SEQUENCE [LARGE SCALE GENOMIC DNA]</scope>
    <source>
        <strain evidence="4 5">HBUM206468</strain>
    </source>
</reference>
<organism evidence="4 5">
    <name type="scientific">Actinomadura alba</name>
    <dbReference type="NCBI Taxonomy" id="406431"/>
    <lineage>
        <taxon>Bacteria</taxon>
        <taxon>Bacillati</taxon>
        <taxon>Actinomycetota</taxon>
        <taxon>Actinomycetes</taxon>
        <taxon>Streptosporangiales</taxon>
        <taxon>Thermomonosporaceae</taxon>
        <taxon>Actinomadura</taxon>
    </lineage>
</organism>
<dbReference type="PANTHER" id="PTHR30055">
    <property type="entry name" value="HTH-TYPE TRANSCRIPTIONAL REGULATOR RUTR"/>
    <property type="match status" value="1"/>
</dbReference>